<dbReference type="Proteomes" id="UP000824120">
    <property type="component" value="Chromosome 8"/>
</dbReference>
<dbReference type="OrthoDB" id="1736385at2759"/>
<gene>
    <name evidence="1" type="ORF">H5410_041016</name>
</gene>
<keyword evidence="2" id="KW-1185">Reference proteome</keyword>
<organism evidence="1 2">
    <name type="scientific">Solanum commersonii</name>
    <name type="common">Commerson's wild potato</name>
    <name type="synonym">Commerson's nightshade</name>
    <dbReference type="NCBI Taxonomy" id="4109"/>
    <lineage>
        <taxon>Eukaryota</taxon>
        <taxon>Viridiplantae</taxon>
        <taxon>Streptophyta</taxon>
        <taxon>Embryophyta</taxon>
        <taxon>Tracheophyta</taxon>
        <taxon>Spermatophyta</taxon>
        <taxon>Magnoliopsida</taxon>
        <taxon>eudicotyledons</taxon>
        <taxon>Gunneridae</taxon>
        <taxon>Pentapetalae</taxon>
        <taxon>asterids</taxon>
        <taxon>lamiids</taxon>
        <taxon>Solanales</taxon>
        <taxon>Solanaceae</taxon>
        <taxon>Solanoideae</taxon>
        <taxon>Solaneae</taxon>
        <taxon>Solanum</taxon>
    </lineage>
</organism>
<name>A0A9J5XU86_SOLCO</name>
<comment type="caution">
    <text evidence="1">The sequence shown here is derived from an EMBL/GenBank/DDBJ whole genome shotgun (WGS) entry which is preliminary data.</text>
</comment>
<reference evidence="1 2" key="1">
    <citation type="submission" date="2020-09" db="EMBL/GenBank/DDBJ databases">
        <title>De no assembly of potato wild relative species, Solanum commersonii.</title>
        <authorList>
            <person name="Cho K."/>
        </authorList>
    </citation>
    <scope>NUCLEOTIDE SEQUENCE [LARGE SCALE GENOMIC DNA]</scope>
    <source>
        <strain evidence="1">LZ3.2</strain>
        <tissue evidence="1">Leaf</tissue>
    </source>
</reference>
<dbReference type="EMBL" id="JACXVP010000008">
    <property type="protein sequence ID" value="KAG5590502.1"/>
    <property type="molecule type" value="Genomic_DNA"/>
</dbReference>
<evidence type="ECO:0000313" key="1">
    <source>
        <dbReference type="EMBL" id="KAG5590502.1"/>
    </source>
</evidence>
<protein>
    <submittedName>
        <fullName evidence="1">Uncharacterized protein</fullName>
    </submittedName>
</protein>
<sequence length="182" mass="21803">MDGQPTYMMSLFPLPVNIEKKFNKARRVFLWQGNKEKKGYNLGSLGIKKLRAHNESLLKKWLWRFCCEEMALWRRFISQKYGLLNSWIIEEVTSTLGCSVWKTIRRLWLSFSNNMKYKRFCGEDMALWRGFISQKYELLNSWITEEVTGTLRCSVWKIIRRLWLSFSNNLKYKIGTGEKTNF</sequence>
<evidence type="ECO:0000313" key="2">
    <source>
        <dbReference type="Proteomes" id="UP000824120"/>
    </source>
</evidence>
<dbReference type="AlphaFoldDB" id="A0A9J5XU86"/>
<proteinExistence type="predicted"/>
<accession>A0A9J5XU86</accession>